<dbReference type="AlphaFoldDB" id="A0AAD3XM20"/>
<protein>
    <submittedName>
        <fullName evidence="2">Uncharacterized protein</fullName>
    </submittedName>
</protein>
<gene>
    <name evidence="2" type="ORF">Nepgr_011559</name>
</gene>
<evidence type="ECO:0000313" key="2">
    <source>
        <dbReference type="EMBL" id="GMH09718.1"/>
    </source>
</evidence>
<accession>A0AAD3XM20</accession>
<dbReference type="EMBL" id="BSYO01000009">
    <property type="protein sequence ID" value="GMH09718.1"/>
    <property type="molecule type" value="Genomic_DNA"/>
</dbReference>
<keyword evidence="3" id="KW-1185">Reference proteome</keyword>
<evidence type="ECO:0000313" key="3">
    <source>
        <dbReference type="Proteomes" id="UP001279734"/>
    </source>
</evidence>
<proteinExistence type="predicted"/>
<keyword evidence="1" id="KW-0812">Transmembrane</keyword>
<dbReference type="Proteomes" id="UP001279734">
    <property type="component" value="Unassembled WGS sequence"/>
</dbReference>
<keyword evidence="1" id="KW-1133">Transmembrane helix</keyword>
<feature type="transmembrane region" description="Helical" evidence="1">
    <location>
        <begin position="7"/>
        <end position="26"/>
    </location>
</feature>
<name>A0AAD3XM20_NEPGR</name>
<reference evidence="2" key="1">
    <citation type="submission" date="2023-05" db="EMBL/GenBank/DDBJ databases">
        <title>Nepenthes gracilis genome sequencing.</title>
        <authorList>
            <person name="Fukushima K."/>
        </authorList>
    </citation>
    <scope>NUCLEOTIDE SEQUENCE</scope>
    <source>
        <strain evidence="2">SING2019-196</strain>
    </source>
</reference>
<sequence length="330" mass="35503">MRRDGRNAELLVWTLIGGFYWIAYVWKKKWKLIPAPPSPRSRNGWNGIHLIDTAGLVDWLTDGRQMGEVWPVCGLGCPVCILPDFKMEGWSACCSGPHLLNPSLHPAPLVSLHLTNRLRQSWLVSLQRRLPAPPTRTPPSALVSAPTPPSSVVDFSINPNLLSTIGSAQSFPPISYSIASGVSPPSIIPSCPHSSILSGEVSPPLSASRHSTLTRSPGFSRSLSKVYWPTERILTETNPSSSHGGDSKVPTSVSPMKNISGTNDLPSFLRGAGEFGVLEGCPVSGNYDLPSDSGNLYSSSIVTLTLREAHGPTVKCSNSFDALQLGEDFI</sequence>
<evidence type="ECO:0000256" key="1">
    <source>
        <dbReference type="SAM" id="Phobius"/>
    </source>
</evidence>
<organism evidence="2 3">
    <name type="scientific">Nepenthes gracilis</name>
    <name type="common">Slender pitcher plant</name>
    <dbReference type="NCBI Taxonomy" id="150966"/>
    <lineage>
        <taxon>Eukaryota</taxon>
        <taxon>Viridiplantae</taxon>
        <taxon>Streptophyta</taxon>
        <taxon>Embryophyta</taxon>
        <taxon>Tracheophyta</taxon>
        <taxon>Spermatophyta</taxon>
        <taxon>Magnoliopsida</taxon>
        <taxon>eudicotyledons</taxon>
        <taxon>Gunneridae</taxon>
        <taxon>Pentapetalae</taxon>
        <taxon>Caryophyllales</taxon>
        <taxon>Nepenthaceae</taxon>
        <taxon>Nepenthes</taxon>
    </lineage>
</organism>
<keyword evidence="1" id="KW-0472">Membrane</keyword>
<comment type="caution">
    <text evidence="2">The sequence shown here is derived from an EMBL/GenBank/DDBJ whole genome shotgun (WGS) entry which is preliminary data.</text>
</comment>